<dbReference type="InterPro" id="IPR039424">
    <property type="entry name" value="SBP_5"/>
</dbReference>
<evidence type="ECO:0000256" key="4">
    <source>
        <dbReference type="SAM" id="SignalP"/>
    </source>
</evidence>
<dbReference type="AlphaFoldDB" id="A0A5B8IX34"/>
<evidence type="ECO:0000259" key="5">
    <source>
        <dbReference type="Pfam" id="PF00496"/>
    </source>
</evidence>
<organism evidence="6 7">
    <name type="scientific">Qingshengfaniella alkalisoli</name>
    <dbReference type="NCBI Taxonomy" id="2599296"/>
    <lineage>
        <taxon>Bacteria</taxon>
        <taxon>Pseudomonadati</taxon>
        <taxon>Pseudomonadota</taxon>
        <taxon>Alphaproteobacteria</taxon>
        <taxon>Rhodobacterales</taxon>
        <taxon>Paracoccaceae</taxon>
        <taxon>Qingshengfaniella</taxon>
    </lineage>
</organism>
<gene>
    <name evidence="6" type="ORF">FPZ52_07425</name>
</gene>
<dbReference type="GO" id="GO:1904680">
    <property type="term" value="F:peptide transmembrane transporter activity"/>
    <property type="evidence" value="ECO:0007669"/>
    <property type="project" value="TreeGrafter"/>
</dbReference>
<protein>
    <submittedName>
        <fullName evidence="6">ABC transporter substrate-binding protein</fullName>
    </submittedName>
</protein>
<dbReference type="GO" id="GO:0043190">
    <property type="term" value="C:ATP-binding cassette (ABC) transporter complex"/>
    <property type="evidence" value="ECO:0007669"/>
    <property type="project" value="InterPro"/>
</dbReference>
<dbReference type="InterPro" id="IPR030678">
    <property type="entry name" value="Peptide/Ni-bd"/>
</dbReference>
<reference evidence="6 7" key="1">
    <citation type="submission" date="2019-07" db="EMBL/GenBank/DDBJ databases">
        <title>Litoreibacter alkalisoli sp. nov., isolated from saline-alkaline soil.</title>
        <authorList>
            <person name="Wang S."/>
            <person name="Xu L."/>
            <person name="Xing Y.-T."/>
            <person name="Sun J.-Q."/>
        </authorList>
    </citation>
    <scope>NUCLEOTIDE SEQUENCE [LARGE SCALE GENOMIC DNA]</scope>
    <source>
        <strain evidence="6 7">LN3S51</strain>
    </source>
</reference>
<sequence length="634" mass="70593">MAGLMLGVAFVPLMAFSAAAQDAIGEAPALAENVAAGELPPVAERVGSEPAVITPLEAIGSYGGELRTGLRGSSDHNGILRVVGPQGLVRWDPHYTEVVPNVADSFDVDAEGKVFTFHLREGMKWSDGTPFTADDVMFNVEDLILNDEFAPTPARYTTGGEPMKAEKLDDYTVRFTFTQPYGDFLAELAAPLGQNPVLYSKNYCSQFMPKYNDNIDDLIVAENAADWQNLFLQKCGDLEIPARWGNPERPTLDPWIVTEPYSGGATRVVMERNPYFWQIDTEGNQLPYIDKLVMPIGADTESLILAAIGGRIDYGLRHIDTPDNRPVLAENREAGDYHFFEAAPPGGSNMVIDFNLTSKNPELKKIFNEKDFRVAMSLGMDRQAIIDTVMLGDGEPWQHGPFEDHPYYHEQTSTQFLEYDPEKANALLDGLGLDQRGPDGMRLLPNGEPFTFKIDVIPTFDPTWVDALQLIQQQWAEIGVDMEINAMERTFFYQRTSESNEHDAAVWNGRQSWVSGQLPHQIVPVSHDSRYGIPWVNWYESNGEGGEEPPASVKKRLELFDKARGLADPDERRATMLEMASIAADEFEVIGLSKALPTYGIVKNGLRNVPESMPSSWSFPTPSPTLLQTWYWAD</sequence>
<dbReference type="PROSITE" id="PS01040">
    <property type="entry name" value="SBP_BACTERIAL_5"/>
    <property type="match status" value="1"/>
</dbReference>
<dbReference type="Gene3D" id="3.40.190.10">
    <property type="entry name" value="Periplasmic binding protein-like II"/>
    <property type="match status" value="1"/>
</dbReference>
<feature type="chain" id="PRO_5022835999" evidence="4">
    <location>
        <begin position="21"/>
        <end position="634"/>
    </location>
</feature>
<evidence type="ECO:0000256" key="2">
    <source>
        <dbReference type="ARBA" id="ARBA00005695"/>
    </source>
</evidence>
<dbReference type="SUPFAM" id="SSF53850">
    <property type="entry name" value="Periplasmic binding protein-like II"/>
    <property type="match status" value="1"/>
</dbReference>
<dbReference type="CDD" id="cd08500">
    <property type="entry name" value="PBP2_NikA_DppA_OppA_like_4"/>
    <property type="match status" value="1"/>
</dbReference>
<dbReference type="InterPro" id="IPR023765">
    <property type="entry name" value="SBP_5_CS"/>
</dbReference>
<comment type="similarity">
    <text evidence="2">Belongs to the bacterial solute-binding protein 5 family.</text>
</comment>
<dbReference type="Gene3D" id="3.10.105.10">
    <property type="entry name" value="Dipeptide-binding Protein, Domain 3"/>
    <property type="match status" value="1"/>
</dbReference>
<accession>A0A5B8IX34</accession>
<dbReference type="GO" id="GO:0030288">
    <property type="term" value="C:outer membrane-bounded periplasmic space"/>
    <property type="evidence" value="ECO:0007669"/>
    <property type="project" value="UniProtKB-ARBA"/>
</dbReference>
<dbReference type="Proteomes" id="UP000318483">
    <property type="component" value="Chromosome"/>
</dbReference>
<keyword evidence="3 4" id="KW-0732">Signal</keyword>
<dbReference type="InterPro" id="IPR000914">
    <property type="entry name" value="SBP_5_dom"/>
</dbReference>
<evidence type="ECO:0000313" key="6">
    <source>
        <dbReference type="EMBL" id="QDY70274.1"/>
    </source>
</evidence>
<keyword evidence="7" id="KW-1185">Reference proteome</keyword>
<proteinExistence type="inferred from homology"/>
<dbReference type="Pfam" id="PF00496">
    <property type="entry name" value="SBP_bac_5"/>
    <property type="match status" value="1"/>
</dbReference>
<name>A0A5B8IX34_9RHOB</name>
<dbReference type="KEGG" id="lit:FPZ52_07425"/>
<dbReference type="GO" id="GO:0015833">
    <property type="term" value="P:peptide transport"/>
    <property type="evidence" value="ECO:0007669"/>
    <property type="project" value="TreeGrafter"/>
</dbReference>
<evidence type="ECO:0000256" key="3">
    <source>
        <dbReference type="ARBA" id="ARBA00022729"/>
    </source>
</evidence>
<comment type="subcellular location">
    <subcellularLocation>
        <location evidence="1">Periplasm</location>
    </subcellularLocation>
</comment>
<evidence type="ECO:0000256" key="1">
    <source>
        <dbReference type="ARBA" id="ARBA00004418"/>
    </source>
</evidence>
<dbReference type="EMBL" id="CP042261">
    <property type="protein sequence ID" value="QDY70274.1"/>
    <property type="molecule type" value="Genomic_DNA"/>
</dbReference>
<dbReference type="OrthoDB" id="9803988at2"/>
<feature type="signal peptide" evidence="4">
    <location>
        <begin position="1"/>
        <end position="20"/>
    </location>
</feature>
<feature type="domain" description="Solute-binding protein family 5" evidence="5">
    <location>
        <begin position="97"/>
        <end position="511"/>
    </location>
</feature>
<dbReference type="PANTHER" id="PTHR30290:SF62">
    <property type="entry name" value="OLIGOPEPTIDE ABC TRANSPORTER, PERIPLASMIC OLIGOPEPTIDE-BINDING PROTEIN"/>
    <property type="match status" value="1"/>
</dbReference>
<evidence type="ECO:0000313" key="7">
    <source>
        <dbReference type="Proteomes" id="UP000318483"/>
    </source>
</evidence>
<dbReference type="PANTHER" id="PTHR30290">
    <property type="entry name" value="PERIPLASMIC BINDING COMPONENT OF ABC TRANSPORTER"/>
    <property type="match status" value="1"/>
</dbReference>
<dbReference type="PIRSF" id="PIRSF002741">
    <property type="entry name" value="MppA"/>
    <property type="match status" value="1"/>
</dbReference>